<evidence type="ECO:0008006" key="3">
    <source>
        <dbReference type="Google" id="ProtNLM"/>
    </source>
</evidence>
<reference evidence="1" key="1">
    <citation type="submission" date="2021-04" db="EMBL/GenBank/DDBJ databases">
        <title>Draft genome sequence data of methanotrophic Methylovulum sp. strain S1L and Methylomonas sp. strain S2AM isolated from boreal lake water columns.</title>
        <authorList>
            <person name="Rissanen A.J."/>
            <person name="Mangayil R."/>
            <person name="Svenning M.M."/>
            <person name="Khanongnuch R."/>
        </authorList>
    </citation>
    <scope>NUCLEOTIDE SEQUENCE</scope>
    <source>
        <strain evidence="1">S2AM</strain>
    </source>
</reference>
<dbReference type="Proteomes" id="UP000676649">
    <property type="component" value="Chromosome"/>
</dbReference>
<dbReference type="KEGG" id="mpad:KEF85_15885"/>
<gene>
    <name evidence="1" type="ORF">KEF85_15885</name>
</gene>
<accession>A0A975RA03</accession>
<sequence length="446" mass="49901">MTIFKFSHEWASAGQDIPEVFHTMANLALHVGDVNLMQNEDIWAKTIRDSALVSAYPLAMWLAVSWWRLNFEPLPAHGVNPALDWRMAHEIGAANYGFVWPKALFASDCQFMQIWAIPSNANAQQSLRYLNGLDRPASIKLADFQHGVENFIISVLDRLDAVGSRNTDLWNLWQLIKAERADPQSFNYRRLEAELGYDPDECSEELMIKAQALERQIGTAALSELAPVYGRTSTNSSLNVIAEIIGSPGLTGTPNTPVLKNAKSTTGVPWQRAVEVARELRQSLSNKHGVIDNQQLYGLLGLSSAQVDAWTPVARNNAAIGIPGSNNQFKFVPRKAHPLAKRFELARLLGDYILTENKRQQWLTSTDLSTSRQKYQRAFAAEFLCPIEALQDFLGHDYSESAIDDATEHFQVSQTMVNSLLRNNGLIFSPFIGDYPEARLPYQLGI</sequence>
<protein>
    <recommendedName>
        <fullName evidence="3">IrrE N-terminal-like domain-containing protein</fullName>
    </recommendedName>
</protein>
<dbReference type="RefSeq" id="WP_215582214.1">
    <property type="nucleotide sequence ID" value="NZ_CP073754.1"/>
</dbReference>
<dbReference type="EMBL" id="CP073754">
    <property type="protein sequence ID" value="QWF70774.1"/>
    <property type="molecule type" value="Genomic_DNA"/>
</dbReference>
<organism evidence="1 2">
    <name type="scientific">Methylomonas paludis</name>
    <dbReference type="NCBI Taxonomy" id="1173101"/>
    <lineage>
        <taxon>Bacteria</taxon>
        <taxon>Pseudomonadati</taxon>
        <taxon>Pseudomonadota</taxon>
        <taxon>Gammaproteobacteria</taxon>
        <taxon>Methylococcales</taxon>
        <taxon>Methylococcaceae</taxon>
        <taxon>Methylomonas</taxon>
    </lineage>
</organism>
<evidence type="ECO:0000313" key="1">
    <source>
        <dbReference type="EMBL" id="QWF70774.1"/>
    </source>
</evidence>
<keyword evidence="2" id="KW-1185">Reference proteome</keyword>
<name>A0A975RA03_9GAMM</name>
<proteinExistence type="predicted"/>
<dbReference type="AlphaFoldDB" id="A0A975RA03"/>
<evidence type="ECO:0000313" key="2">
    <source>
        <dbReference type="Proteomes" id="UP000676649"/>
    </source>
</evidence>